<dbReference type="AlphaFoldDB" id="D8PXD4"/>
<accession>D8PXD4</accession>
<organism evidence="3">
    <name type="scientific">Schizophyllum commune (strain H4-8 / FGSC 9210)</name>
    <name type="common">Split gill fungus</name>
    <dbReference type="NCBI Taxonomy" id="578458"/>
    <lineage>
        <taxon>Eukaryota</taxon>
        <taxon>Fungi</taxon>
        <taxon>Dikarya</taxon>
        <taxon>Basidiomycota</taxon>
        <taxon>Agaricomycotina</taxon>
        <taxon>Agaricomycetes</taxon>
        <taxon>Agaricomycetidae</taxon>
        <taxon>Agaricales</taxon>
        <taxon>Schizophyllaceae</taxon>
        <taxon>Schizophyllum</taxon>
    </lineage>
</organism>
<feature type="compositionally biased region" description="Low complexity" evidence="1">
    <location>
        <begin position="15"/>
        <end position="24"/>
    </location>
</feature>
<feature type="compositionally biased region" description="Basic residues" evidence="1">
    <location>
        <begin position="125"/>
        <end position="138"/>
    </location>
</feature>
<feature type="compositionally biased region" description="Acidic residues" evidence="1">
    <location>
        <begin position="327"/>
        <end position="336"/>
    </location>
</feature>
<dbReference type="eggNOG" id="ENOG502SBJ2">
    <property type="taxonomic scope" value="Eukaryota"/>
</dbReference>
<dbReference type="STRING" id="578458.D8PXD4"/>
<reference evidence="2 3" key="1">
    <citation type="journal article" date="2010" name="Nat. Biotechnol.">
        <title>Genome sequence of the model mushroom Schizophyllum commune.</title>
        <authorList>
            <person name="Ohm R.A."/>
            <person name="de Jong J.F."/>
            <person name="Lugones L.G."/>
            <person name="Aerts A."/>
            <person name="Kothe E."/>
            <person name="Stajich J.E."/>
            <person name="de Vries R.P."/>
            <person name="Record E."/>
            <person name="Levasseur A."/>
            <person name="Baker S.E."/>
            <person name="Bartholomew K.A."/>
            <person name="Coutinho P.M."/>
            <person name="Erdmann S."/>
            <person name="Fowler T.J."/>
            <person name="Gathman A.C."/>
            <person name="Lombard V."/>
            <person name="Henrissat B."/>
            <person name="Knabe N."/>
            <person name="Kuees U."/>
            <person name="Lilly W.W."/>
            <person name="Lindquist E."/>
            <person name="Lucas S."/>
            <person name="Magnuson J.K."/>
            <person name="Piumi F."/>
            <person name="Raudaskoski M."/>
            <person name="Salamov A."/>
            <person name="Schmutz J."/>
            <person name="Schwarze F.W.M.R."/>
            <person name="vanKuyk P.A."/>
            <person name="Horton J.S."/>
            <person name="Grigoriev I.V."/>
            <person name="Woesten H.A.B."/>
        </authorList>
    </citation>
    <scope>NUCLEOTIDE SEQUENCE [LARGE SCALE GENOMIC DNA]</scope>
    <source>
        <strain evidence="3">H4-8 / FGSC 9210</strain>
    </source>
</reference>
<protein>
    <submittedName>
        <fullName evidence="2">Expressed protein</fullName>
    </submittedName>
</protein>
<dbReference type="InParanoid" id="D8PXD4"/>
<dbReference type="HOGENOM" id="CLU_038184_0_0_1"/>
<evidence type="ECO:0000313" key="3">
    <source>
        <dbReference type="Proteomes" id="UP000007431"/>
    </source>
</evidence>
<feature type="compositionally biased region" description="Basic and acidic residues" evidence="1">
    <location>
        <begin position="77"/>
        <end position="94"/>
    </location>
</feature>
<proteinExistence type="predicted"/>
<feature type="compositionally biased region" description="Polar residues" evidence="1">
    <location>
        <begin position="353"/>
        <end position="371"/>
    </location>
</feature>
<dbReference type="KEGG" id="scm:SCHCO_01189168"/>
<dbReference type="EMBL" id="GL377304">
    <property type="protein sequence ID" value="EFI99061.1"/>
    <property type="molecule type" value="Genomic_DNA"/>
</dbReference>
<dbReference type="VEuPathDB" id="FungiDB:SCHCODRAFT_01189168"/>
<feature type="compositionally biased region" description="Basic residues" evidence="1">
    <location>
        <begin position="1"/>
        <end position="11"/>
    </location>
</feature>
<sequence>MPPRPRPKPRPKPAPAASSSTSTPQDEDEFFIKHRSDKMWTQLNKLSEKEEKENQSRDSSDEEDEEASPRKRKKRTKAPDGDYTRPKWERDKSALRILSEGLSDDDSSDSGIEIVGESGPSNTQGKRKRQESRARSRSKSLTPPPMLSRERLEAARKIIRQTFDATRRPTSPSQDDDDDDFDADLTTDTIVLDPELAKAAKAAKARAASRASSATPFDGSDDKVTISVTWQPHPKDPQGRSEAFNFEVERHKSLREVFESVADEMGILSSKLYMTHQGVRIFGSVTANYLQVGKAASLVACEKATYEYLREQEEIQRRSSVHPPSDNEGDDSDDDIVVLHDGSDDDAPGPRASSPTYTSGSTTRPSSNSAPHTKAATPAPQAPDNDEGDDKFKIIVRSSSFPDVPLTVRPTTTCGAIVRAFLKKVGVAEQYPNAGIAQPEPPKKGRGKNAAAVKDPHLEIDGDKMAHTAPIDEAGLDDGDVVDVHGL</sequence>
<dbReference type="RefSeq" id="XP_003033964.1">
    <property type="nucleotide sequence ID" value="XM_003033918.1"/>
</dbReference>
<keyword evidence="3" id="KW-1185">Reference proteome</keyword>
<dbReference type="OrthoDB" id="3365399at2759"/>
<gene>
    <name evidence="2" type="ORF">SCHCODRAFT_256595</name>
</gene>
<dbReference type="OMA" id="RPTTKCG"/>
<dbReference type="Gene3D" id="3.10.20.90">
    <property type="entry name" value="Phosphatidylinositol 3-kinase Catalytic Subunit, Chain A, domain 1"/>
    <property type="match status" value="2"/>
</dbReference>
<name>D8PXD4_SCHCM</name>
<dbReference type="GeneID" id="9585752"/>
<feature type="region of interest" description="Disordered" evidence="1">
    <location>
        <begin position="1"/>
        <end position="182"/>
    </location>
</feature>
<feature type="region of interest" description="Disordered" evidence="1">
    <location>
        <begin position="313"/>
        <end position="389"/>
    </location>
</feature>
<evidence type="ECO:0000256" key="1">
    <source>
        <dbReference type="SAM" id="MobiDB-lite"/>
    </source>
</evidence>
<dbReference type="Proteomes" id="UP000007431">
    <property type="component" value="Unassembled WGS sequence"/>
</dbReference>
<feature type="compositionally biased region" description="Basic and acidic residues" evidence="1">
    <location>
        <begin position="46"/>
        <end position="59"/>
    </location>
</feature>
<evidence type="ECO:0000313" key="2">
    <source>
        <dbReference type="EMBL" id="EFI99061.1"/>
    </source>
</evidence>